<sequence>MNLSSGRKLATATVLSLLSFSVTFISSIYSSAIVPIALSFHVSTEVSTLGISLYILGFGLGPVIFGPLSERFGRTLPLFSGTSPSASCRFPSLWHKTFKQSCSSAFLGGTSGSSALTIVAGIVADIYGPVQRGLAVAVFSSTVSFGPAMGPVVGSFITESYLGWRWTGYVSFMLSIFSWILGVLVVPETYGPVLLQRRAKRLRHQTRIGPSTQRWTNNRSPSTAWWSGSLLDHSSCSSGNPYFRRSPCISPWCTEFCTCSLRHSLSPSTSSGDGSLRLHRSHSFLSELASSLTVSSLL</sequence>
<dbReference type="Pfam" id="PF07690">
    <property type="entry name" value="MFS_1"/>
    <property type="match status" value="1"/>
</dbReference>
<dbReference type="GO" id="GO:0005886">
    <property type="term" value="C:plasma membrane"/>
    <property type="evidence" value="ECO:0007669"/>
    <property type="project" value="TreeGrafter"/>
</dbReference>
<reference evidence="7 8" key="1">
    <citation type="submission" date="2013-03" db="EMBL/GenBank/DDBJ databases">
        <title>The Genome Sequence of Cladophialophora carrionii CBS 160.54.</title>
        <authorList>
            <consortium name="The Broad Institute Genomics Platform"/>
            <person name="Cuomo C."/>
            <person name="de Hoog S."/>
            <person name="Gorbushina A."/>
            <person name="Walker B."/>
            <person name="Young S.K."/>
            <person name="Zeng Q."/>
            <person name="Gargeya S."/>
            <person name="Fitzgerald M."/>
            <person name="Haas B."/>
            <person name="Abouelleil A."/>
            <person name="Allen A.W."/>
            <person name="Alvarado L."/>
            <person name="Arachchi H.M."/>
            <person name="Berlin A.M."/>
            <person name="Chapman S.B."/>
            <person name="Gainer-Dewar J."/>
            <person name="Goldberg J."/>
            <person name="Griggs A."/>
            <person name="Gujja S."/>
            <person name="Hansen M."/>
            <person name="Howarth C."/>
            <person name="Imamovic A."/>
            <person name="Ireland A."/>
            <person name="Larimer J."/>
            <person name="McCowan C."/>
            <person name="Murphy C."/>
            <person name="Pearson M."/>
            <person name="Poon T.W."/>
            <person name="Priest M."/>
            <person name="Roberts A."/>
            <person name="Saif S."/>
            <person name="Shea T."/>
            <person name="Sisk P."/>
            <person name="Sykes S."/>
            <person name="Wortman J."/>
            <person name="Nusbaum C."/>
            <person name="Birren B."/>
        </authorList>
    </citation>
    <scope>NUCLEOTIDE SEQUENCE [LARGE SCALE GENOMIC DNA]</scope>
    <source>
        <strain evidence="7 8">CBS 160.54</strain>
    </source>
</reference>
<evidence type="ECO:0000256" key="4">
    <source>
        <dbReference type="ARBA" id="ARBA00023136"/>
    </source>
</evidence>
<evidence type="ECO:0000256" key="2">
    <source>
        <dbReference type="ARBA" id="ARBA00022692"/>
    </source>
</evidence>
<name>V9D312_9EURO</name>
<evidence type="ECO:0000313" key="8">
    <source>
        <dbReference type="Proteomes" id="UP000030678"/>
    </source>
</evidence>
<feature type="domain" description="Major facilitator superfamily (MFS) profile" evidence="6">
    <location>
        <begin position="11"/>
        <end position="298"/>
    </location>
</feature>
<dbReference type="InterPro" id="IPR036259">
    <property type="entry name" value="MFS_trans_sf"/>
</dbReference>
<dbReference type="EMBL" id="KB822707">
    <property type="protein sequence ID" value="ETI21031.1"/>
    <property type="molecule type" value="Genomic_DNA"/>
</dbReference>
<dbReference type="VEuPathDB" id="FungiDB:G647_07374"/>
<keyword evidence="4 5" id="KW-0472">Membrane</keyword>
<organism evidence="7 8">
    <name type="scientific">Cladophialophora carrionii CBS 160.54</name>
    <dbReference type="NCBI Taxonomy" id="1279043"/>
    <lineage>
        <taxon>Eukaryota</taxon>
        <taxon>Fungi</taxon>
        <taxon>Dikarya</taxon>
        <taxon>Ascomycota</taxon>
        <taxon>Pezizomycotina</taxon>
        <taxon>Eurotiomycetes</taxon>
        <taxon>Chaetothyriomycetidae</taxon>
        <taxon>Chaetothyriales</taxon>
        <taxon>Herpotrichiellaceae</taxon>
        <taxon>Cladophialophora</taxon>
    </lineage>
</organism>
<evidence type="ECO:0000313" key="7">
    <source>
        <dbReference type="EMBL" id="ETI21031.1"/>
    </source>
</evidence>
<dbReference type="GO" id="GO:0022857">
    <property type="term" value="F:transmembrane transporter activity"/>
    <property type="evidence" value="ECO:0007669"/>
    <property type="project" value="InterPro"/>
</dbReference>
<dbReference type="PANTHER" id="PTHR23502:SF47">
    <property type="entry name" value="MAJOR FACILITATOR SUPERFAMILY (MFS) PROFILE DOMAIN-CONTAINING PROTEIN-RELATED"/>
    <property type="match status" value="1"/>
</dbReference>
<evidence type="ECO:0000256" key="5">
    <source>
        <dbReference type="SAM" id="Phobius"/>
    </source>
</evidence>
<dbReference type="Proteomes" id="UP000030678">
    <property type="component" value="Unassembled WGS sequence"/>
</dbReference>
<evidence type="ECO:0000256" key="1">
    <source>
        <dbReference type="ARBA" id="ARBA00004141"/>
    </source>
</evidence>
<feature type="transmembrane region" description="Helical" evidence="5">
    <location>
        <begin position="169"/>
        <end position="195"/>
    </location>
</feature>
<keyword evidence="2 5" id="KW-0812">Transmembrane</keyword>
<dbReference type="GeneID" id="19985867"/>
<dbReference type="InterPro" id="IPR011701">
    <property type="entry name" value="MFS"/>
</dbReference>
<dbReference type="RefSeq" id="XP_008729912.1">
    <property type="nucleotide sequence ID" value="XM_008731690.1"/>
</dbReference>
<evidence type="ECO:0000259" key="6">
    <source>
        <dbReference type="PROSITE" id="PS50850"/>
    </source>
</evidence>
<protein>
    <recommendedName>
        <fullName evidence="6">Major facilitator superfamily (MFS) profile domain-containing protein</fullName>
    </recommendedName>
</protein>
<feature type="transmembrane region" description="Helical" evidence="5">
    <location>
        <begin position="134"/>
        <end position="157"/>
    </location>
</feature>
<accession>V9D312</accession>
<keyword evidence="3 5" id="KW-1133">Transmembrane helix</keyword>
<proteinExistence type="predicted"/>
<dbReference type="AlphaFoldDB" id="V9D312"/>
<dbReference type="InterPro" id="IPR020846">
    <property type="entry name" value="MFS_dom"/>
</dbReference>
<comment type="subcellular location">
    <subcellularLocation>
        <location evidence="1">Membrane</location>
        <topology evidence="1">Multi-pass membrane protein</topology>
    </subcellularLocation>
</comment>
<dbReference type="SUPFAM" id="SSF103473">
    <property type="entry name" value="MFS general substrate transporter"/>
    <property type="match status" value="1"/>
</dbReference>
<dbReference type="PANTHER" id="PTHR23502">
    <property type="entry name" value="MAJOR FACILITATOR SUPERFAMILY"/>
    <property type="match status" value="1"/>
</dbReference>
<evidence type="ECO:0000256" key="3">
    <source>
        <dbReference type="ARBA" id="ARBA00022989"/>
    </source>
</evidence>
<dbReference type="PROSITE" id="PS50850">
    <property type="entry name" value="MFS"/>
    <property type="match status" value="1"/>
</dbReference>
<gene>
    <name evidence="7" type="ORF">G647_07374</name>
</gene>
<dbReference type="Gene3D" id="1.20.1720.10">
    <property type="entry name" value="Multidrug resistance protein D"/>
    <property type="match status" value="1"/>
</dbReference>
<dbReference type="HOGENOM" id="CLU_933845_0_0_1"/>
<feature type="transmembrane region" description="Helical" evidence="5">
    <location>
        <begin position="48"/>
        <end position="68"/>
    </location>
</feature>